<dbReference type="PROSITE" id="PS51198">
    <property type="entry name" value="UVRD_HELICASE_ATP_BIND"/>
    <property type="match status" value="1"/>
</dbReference>
<evidence type="ECO:0000259" key="13">
    <source>
        <dbReference type="PROSITE" id="PS51198"/>
    </source>
</evidence>
<dbReference type="Pfam" id="PF13361">
    <property type="entry name" value="UvrD_C"/>
    <property type="match status" value="1"/>
</dbReference>
<dbReference type="Pfam" id="PF00580">
    <property type="entry name" value="UvrD-helicase"/>
    <property type="match status" value="1"/>
</dbReference>
<evidence type="ECO:0000256" key="9">
    <source>
        <dbReference type="ARBA" id="ARBA00034808"/>
    </source>
</evidence>
<dbReference type="InterPro" id="IPR027417">
    <property type="entry name" value="P-loop_NTPase"/>
</dbReference>
<dbReference type="Gene3D" id="1.10.486.10">
    <property type="entry name" value="PCRA, domain 4"/>
    <property type="match status" value="1"/>
</dbReference>
<dbReference type="EMBL" id="JACOGA010000010">
    <property type="protein sequence ID" value="MBC3874254.1"/>
    <property type="molecule type" value="Genomic_DNA"/>
</dbReference>
<gene>
    <name evidence="14" type="ORF">H8K55_11690</name>
</gene>
<accession>A0ABR6YCH0</accession>
<dbReference type="GO" id="GO:0004386">
    <property type="term" value="F:helicase activity"/>
    <property type="evidence" value="ECO:0007669"/>
    <property type="project" value="UniProtKB-KW"/>
</dbReference>
<dbReference type="Gene3D" id="3.40.50.300">
    <property type="entry name" value="P-loop containing nucleotide triphosphate hydrolases"/>
    <property type="match status" value="2"/>
</dbReference>
<evidence type="ECO:0000256" key="12">
    <source>
        <dbReference type="PROSITE-ProRule" id="PRU00560"/>
    </source>
</evidence>
<evidence type="ECO:0000256" key="2">
    <source>
        <dbReference type="ARBA" id="ARBA00022741"/>
    </source>
</evidence>
<evidence type="ECO:0000256" key="11">
    <source>
        <dbReference type="ARBA" id="ARBA00048988"/>
    </source>
</evidence>
<dbReference type="Proteomes" id="UP000624279">
    <property type="component" value="Unassembled WGS sequence"/>
</dbReference>
<name>A0ABR6YCH0_9BURK</name>
<sequence length="710" mass="80729">MPKDNQVDSSRFIPVGIIRTKEQIDIQTNRRKVLLIEANAGAAKTTTLALRVGEALANGMAPECILILVFTETARDVMFRRLIEIGVHHTIVKQLKIQTFEDFSRDRLALIEDKGVASYPNIRQQFPPMLAAVDKAYVKYSESVENLQFSTNGLALTQYLDAQLKLKANMVLCEEFSIDDLSTVFERYGVTEAEFLVAVEYERIRLGLRNQPNFRGSFDSTYDLARDINRDPDRFSEFSDYRLVICDELHDLNEAAFRIVCALIDRPRCFFVGAGDCDQVIHATLGARHEYLSTRFKERFIETQRLPLTITHRYGSHLAFCMQAFKGKPVESNVADKLEIKVETYTGGLEEGAKCVVESIKKWERNGSGVDACAVLIRDRHHSVVIENALRAGGIGYRTPPMGSYLQREEILFLRGIMAIALRDFGAVKSKEVKESIVEALDLYGNLRIPPDELQAVKVGMAKHSQLHWFYEKYIQSKDETKAPTVLDSTIRFVIDASPDALAVDILRKVCDRMHLKRIAEKLYVRQYDASVVIRSIEGFLSIAGEQTLSQFWSDLSAAEQFAIKYRDKDVLTLDCVANSKGKEFDHVILPFVEVGEYPSPMFPLKDEENLFYVGATRAKLRLTLVTPLDGEKRSTFIKRMNITGTNAAANIAQTRNENIFRVTPASRHYLRSSYSDKDRLKALGARWDQTRKKWYVPIGMDLEAFAEWM</sequence>
<dbReference type="PANTHER" id="PTHR11070:SF2">
    <property type="entry name" value="ATP-DEPENDENT DNA HELICASE SRS2"/>
    <property type="match status" value="1"/>
</dbReference>
<comment type="catalytic activity">
    <reaction evidence="11">
        <text>ATP + H2O = ADP + phosphate + H(+)</text>
        <dbReference type="Rhea" id="RHEA:13065"/>
        <dbReference type="ChEBI" id="CHEBI:15377"/>
        <dbReference type="ChEBI" id="CHEBI:15378"/>
        <dbReference type="ChEBI" id="CHEBI:30616"/>
        <dbReference type="ChEBI" id="CHEBI:43474"/>
        <dbReference type="ChEBI" id="CHEBI:456216"/>
        <dbReference type="EC" id="5.6.2.4"/>
    </reaction>
</comment>
<dbReference type="InterPro" id="IPR013986">
    <property type="entry name" value="DExx_box_DNA_helicase_dom_sf"/>
</dbReference>
<dbReference type="InterPro" id="IPR000212">
    <property type="entry name" value="DNA_helicase_UvrD/REP"/>
</dbReference>
<proteinExistence type="inferred from homology"/>
<dbReference type="Pfam" id="PF18974">
    <property type="entry name" value="DUF5710"/>
    <property type="match status" value="1"/>
</dbReference>
<keyword evidence="3 12" id="KW-0378">Hydrolase</keyword>
<evidence type="ECO:0000256" key="8">
    <source>
        <dbReference type="ARBA" id="ARBA00034617"/>
    </source>
</evidence>
<evidence type="ECO:0000256" key="10">
    <source>
        <dbReference type="ARBA" id="ARBA00034923"/>
    </source>
</evidence>
<evidence type="ECO:0000256" key="3">
    <source>
        <dbReference type="ARBA" id="ARBA00022801"/>
    </source>
</evidence>
<keyword evidence="7" id="KW-0413">Isomerase</keyword>
<keyword evidence="6" id="KW-0238">DNA-binding</keyword>
<keyword evidence="4 12" id="KW-0347">Helicase</keyword>
<evidence type="ECO:0000313" key="14">
    <source>
        <dbReference type="EMBL" id="MBC3874254.1"/>
    </source>
</evidence>
<reference evidence="14 15" key="1">
    <citation type="submission" date="2020-08" db="EMBL/GenBank/DDBJ databases">
        <title>Novel species isolated from subtropical streams in China.</title>
        <authorList>
            <person name="Lu H."/>
        </authorList>
    </citation>
    <scope>NUCLEOTIDE SEQUENCE [LARGE SCALE GENOMIC DNA]</scope>
    <source>
        <strain evidence="14 15">LX15W</strain>
    </source>
</reference>
<keyword evidence="15" id="KW-1185">Reference proteome</keyword>
<dbReference type="Gene3D" id="1.10.10.160">
    <property type="match status" value="1"/>
</dbReference>
<evidence type="ECO:0000313" key="15">
    <source>
        <dbReference type="Proteomes" id="UP000624279"/>
    </source>
</evidence>
<feature type="binding site" evidence="12">
    <location>
        <begin position="38"/>
        <end position="45"/>
    </location>
    <ligand>
        <name>ATP</name>
        <dbReference type="ChEBI" id="CHEBI:30616"/>
    </ligand>
</feature>
<dbReference type="PANTHER" id="PTHR11070">
    <property type="entry name" value="UVRD / RECB / PCRA DNA HELICASE FAMILY MEMBER"/>
    <property type="match status" value="1"/>
</dbReference>
<dbReference type="InterPro" id="IPR014016">
    <property type="entry name" value="UvrD-like_ATP-bd"/>
</dbReference>
<evidence type="ECO:0000256" key="6">
    <source>
        <dbReference type="ARBA" id="ARBA00023125"/>
    </source>
</evidence>
<evidence type="ECO:0000256" key="7">
    <source>
        <dbReference type="ARBA" id="ARBA00023235"/>
    </source>
</evidence>
<protein>
    <recommendedName>
        <fullName evidence="9">DNA 3'-5' helicase</fullName>
        <ecNumber evidence="9">5.6.2.4</ecNumber>
    </recommendedName>
    <alternativeName>
        <fullName evidence="10">DNA 3'-5' helicase II</fullName>
    </alternativeName>
</protein>
<evidence type="ECO:0000256" key="4">
    <source>
        <dbReference type="ARBA" id="ARBA00022806"/>
    </source>
</evidence>
<comment type="similarity">
    <text evidence="1">Belongs to the helicase family. UvrD subfamily.</text>
</comment>
<dbReference type="SUPFAM" id="SSF52540">
    <property type="entry name" value="P-loop containing nucleoside triphosphate hydrolases"/>
    <property type="match status" value="1"/>
</dbReference>
<organism evidence="14 15">
    <name type="scientific">Undibacterium flavidum</name>
    <dbReference type="NCBI Taxonomy" id="2762297"/>
    <lineage>
        <taxon>Bacteria</taxon>
        <taxon>Pseudomonadati</taxon>
        <taxon>Pseudomonadota</taxon>
        <taxon>Betaproteobacteria</taxon>
        <taxon>Burkholderiales</taxon>
        <taxon>Oxalobacteraceae</taxon>
        <taxon>Undibacterium</taxon>
    </lineage>
</organism>
<evidence type="ECO:0000256" key="1">
    <source>
        <dbReference type="ARBA" id="ARBA00009922"/>
    </source>
</evidence>
<keyword evidence="5 12" id="KW-0067">ATP-binding</keyword>
<dbReference type="InterPro" id="IPR043764">
    <property type="entry name" value="DUF5710"/>
</dbReference>
<dbReference type="EC" id="5.6.2.4" evidence="9"/>
<comment type="caution">
    <text evidence="14">The sequence shown here is derived from an EMBL/GenBank/DDBJ whole genome shotgun (WGS) entry which is preliminary data.</text>
</comment>
<comment type="catalytic activity">
    <reaction evidence="8">
        <text>Couples ATP hydrolysis with the unwinding of duplex DNA by translocating in the 3'-5' direction.</text>
        <dbReference type="EC" id="5.6.2.4"/>
    </reaction>
</comment>
<evidence type="ECO:0000256" key="5">
    <source>
        <dbReference type="ARBA" id="ARBA00022840"/>
    </source>
</evidence>
<dbReference type="RefSeq" id="WP_186942255.1">
    <property type="nucleotide sequence ID" value="NZ_JACOGA010000010.1"/>
</dbReference>
<dbReference type="InterPro" id="IPR014017">
    <property type="entry name" value="DNA_helicase_UvrD-like_C"/>
</dbReference>
<feature type="domain" description="UvrD-like helicase ATP-binding" evidence="13">
    <location>
        <begin position="17"/>
        <end position="315"/>
    </location>
</feature>
<keyword evidence="2 12" id="KW-0547">Nucleotide-binding</keyword>